<feature type="region of interest" description="Disordered" evidence="1">
    <location>
        <begin position="1"/>
        <end position="238"/>
    </location>
</feature>
<dbReference type="AlphaFoldDB" id="A0AA97L673"/>
<dbReference type="RefSeq" id="XP_054843784.1">
    <property type="nucleotide sequence ID" value="XM_054987809.1"/>
</dbReference>
<evidence type="ECO:0000313" key="3">
    <source>
        <dbReference type="RefSeq" id="XP_054843784.1"/>
    </source>
</evidence>
<feature type="compositionally biased region" description="Polar residues" evidence="1">
    <location>
        <begin position="1"/>
        <end position="10"/>
    </location>
</feature>
<feature type="compositionally biased region" description="Low complexity" evidence="1">
    <location>
        <begin position="11"/>
        <end position="27"/>
    </location>
</feature>
<evidence type="ECO:0000313" key="2">
    <source>
        <dbReference type="Proteomes" id="UP001190640"/>
    </source>
</evidence>
<organism evidence="2 3">
    <name type="scientific">Eublepharis macularius</name>
    <name type="common">Leopard gecko</name>
    <name type="synonym">Cyrtodactylus macularius</name>
    <dbReference type="NCBI Taxonomy" id="481883"/>
    <lineage>
        <taxon>Eukaryota</taxon>
        <taxon>Metazoa</taxon>
        <taxon>Chordata</taxon>
        <taxon>Craniata</taxon>
        <taxon>Vertebrata</taxon>
        <taxon>Euteleostomi</taxon>
        <taxon>Lepidosauria</taxon>
        <taxon>Squamata</taxon>
        <taxon>Bifurcata</taxon>
        <taxon>Gekkota</taxon>
        <taxon>Eublepharidae</taxon>
        <taxon>Eublepharinae</taxon>
        <taxon>Eublepharis</taxon>
    </lineage>
</organism>
<accession>A0AA97L673</accession>
<dbReference type="KEGG" id="emc:129335373"/>
<dbReference type="GeneID" id="129335373"/>
<dbReference type="Proteomes" id="UP001190640">
    <property type="component" value="Chromosome 9"/>
</dbReference>
<proteinExistence type="predicted"/>
<sequence>MVLTVSNSVCSGATPSDSAAPTPSHAPAHGDTHLRPPESARRYAGRDAGRAAEPPSGQEGLSTPPAELTGAAADPPRPGTWRRAANGREWRRPSTRARPQPRQPGPAPAGRHGHGQGKERPPRKPGRGEMPAPAQSSNGAYNPQKAKGEGGRSRQKDGLPSTDPPGVSRADPPSPPPQGGAHTRDKVVENVGTDPAVKRPVPRLPAPPGWSRARSYLLRLPSGRPCREPPSGPTSENP</sequence>
<reference evidence="3" key="1">
    <citation type="submission" date="2025-08" db="UniProtKB">
        <authorList>
            <consortium name="RefSeq"/>
        </authorList>
    </citation>
    <scope>IDENTIFICATION</scope>
    <source>
        <tissue evidence="3">Blood</tissue>
    </source>
</reference>
<feature type="compositionally biased region" description="Basic and acidic residues" evidence="1">
    <location>
        <begin position="146"/>
        <end position="157"/>
    </location>
</feature>
<name>A0AA97L673_EUBMA</name>
<feature type="compositionally biased region" description="Basic and acidic residues" evidence="1">
    <location>
        <begin position="28"/>
        <end position="50"/>
    </location>
</feature>
<evidence type="ECO:0000256" key="1">
    <source>
        <dbReference type="SAM" id="MobiDB-lite"/>
    </source>
</evidence>
<gene>
    <name evidence="3" type="primary">LOC129335373</name>
</gene>
<keyword evidence="2" id="KW-1185">Reference proteome</keyword>
<protein>
    <submittedName>
        <fullName evidence="3">Proline-rich protein HaeIII subfamily 1-like</fullName>
    </submittedName>
</protein>